<evidence type="ECO:0000256" key="2">
    <source>
        <dbReference type="ARBA" id="ARBA00022771"/>
    </source>
</evidence>
<gene>
    <name evidence="6" type="ORF">ALAG00032_LOCUS10293</name>
</gene>
<dbReference type="InterPro" id="IPR013083">
    <property type="entry name" value="Znf_RING/FYVE/PHD"/>
</dbReference>
<dbReference type="Gene3D" id="3.30.40.10">
    <property type="entry name" value="Zinc/RING finger domain, C3HC4 (zinc finger)"/>
    <property type="match status" value="1"/>
</dbReference>
<feature type="domain" description="RING-CH-type" evidence="5">
    <location>
        <begin position="4"/>
        <end position="78"/>
    </location>
</feature>
<evidence type="ECO:0000256" key="1">
    <source>
        <dbReference type="ARBA" id="ARBA00022723"/>
    </source>
</evidence>
<dbReference type="InterPro" id="IPR011016">
    <property type="entry name" value="Znf_RING-CH"/>
</dbReference>
<sequence>MVASHEQAKNVCWICLQHGTHNNPLYESKCVCRGGAMIGHVECFVEFARSAFKDVKKREYTYCDCLKCATCKHEYNGYIRLEMAMELVRLRDPESKALELSSYNGLHINQLDSMYHAIKTLEYALLSDLQTNITITTQKEKEAMEKRIAPLRMRLNEKLLDIVKANETNTELAQCEIVSELGMLHFQSDQLVEGLRLLLENYRHLLHLPQTDRNVLIQRSRAGTILVQVYVKLSSLSSNSAEDKASFLEKAEILCSHILAIDTHLYPTAQNADTLRHYYQYAHIRFQQGYIDDARDTLYSTVVESKRILGPKHELTLALYSLLAYIIKYHDEKKLSSSSSDATSNNNSISNTNAAHENDDDATTISSPNQNQIKKKSSHQNKKKKKKSNKKKK</sequence>
<dbReference type="PROSITE" id="PS51292">
    <property type="entry name" value="ZF_RING_CH"/>
    <property type="match status" value="1"/>
</dbReference>
<dbReference type="GO" id="GO:0008270">
    <property type="term" value="F:zinc ion binding"/>
    <property type="evidence" value="ECO:0007669"/>
    <property type="project" value="UniProtKB-KW"/>
</dbReference>
<organism evidence="6">
    <name type="scientific">Aureoumbra lagunensis</name>
    <dbReference type="NCBI Taxonomy" id="44058"/>
    <lineage>
        <taxon>Eukaryota</taxon>
        <taxon>Sar</taxon>
        <taxon>Stramenopiles</taxon>
        <taxon>Ochrophyta</taxon>
        <taxon>Pelagophyceae</taxon>
        <taxon>Pelagomonadales</taxon>
        <taxon>Aureoumbra</taxon>
    </lineage>
</organism>
<dbReference type="InterPro" id="IPR011990">
    <property type="entry name" value="TPR-like_helical_dom_sf"/>
</dbReference>
<evidence type="ECO:0000259" key="5">
    <source>
        <dbReference type="PROSITE" id="PS51292"/>
    </source>
</evidence>
<protein>
    <recommendedName>
        <fullName evidence="5">RING-CH-type domain-containing protein</fullName>
    </recommendedName>
</protein>
<accession>A0A7S3NM91</accession>
<keyword evidence="3" id="KW-0862">Zinc</keyword>
<feature type="region of interest" description="Disordered" evidence="4">
    <location>
        <begin position="336"/>
        <end position="393"/>
    </location>
</feature>
<dbReference type="Gene3D" id="1.25.40.10">
    <property type="entry name" value="Tetratricopeptide repeat domain"/>
    <property type="match status" value="1"/>
</dbReference>
<evidence type="ECO:0000256" key="4">
    <source>
        <dbReference type="SAM" id="MobiDB-lite"/>
    </source>
</evidence>
<evidence type="ECO:0000313" key="6">
    <source>
        <dbReference type="EMBL" id="CAE0369530.1"/>
    </source>
</evidence>
<dbReference type="EMBL" id="HBIJ01015412">
    <property type="protein sequence ID" value="CAE0369530.1"/>
    <property type="molecule type" value="Transcribed_RNA"/>
</dbReference>
<dbReference type="AlphaFoldDB" id="A0A7S3NM91"/>
<feature type="compositionally biased region" description="Low complexity" evidence="4">
    <location>
        <begin position="336"/>
        <end position="355"/>
    </location>
</feature>
<reference evidence="6" key="1">
    <citation type="submission" date="2021-01" db="EMBL/GenBank/DDBJ databases">
        <authorList>
            <person name="Corre E."/>
            <person name="Pelletier E."/>
            <person name="Niang G."/>
            <person name="Scheremetjew M."/>
            <person name="Finn R."/>
            <person name="Kale V."/>
            <person name="Holt S."/>
            <person name="Cochrane G."/>
            <person name="Meng A."/>
            <person name="Brown T."/>
            <person name="Cohen L."/>
        </authorList>
    </citation>
    <scope>NUCLEOTIDE SEQUENCE</scope>
    <source>
        <strain evidence="6">CCMP1510</strain>
    </source>
</reference>
<keyword evidence="2" id="KW-0863">Zinc-finger</keyword>
<feature type="compositionally biased region" description="Basic residues" evidence="4">
    <location>
        <begin position="373"/>
        <end position="393"/>
    </location>
</feature>
<name>A0A7S3NM91_9STRA</name>
<evidence type="ECO:0000256" key="3">
    <source>
        <dbReference type="ARBA" id="ARBA00022833"/>
    </source>
</evidence>
<keyword evidence="1" id="KW-0479">Metal-binding</keyword>
<proteinExistence type="predicted"/>